<dbReference type="PROSITE" id="PS00740">
    <property type="entry name" value="MAM_1"/>
    <property type="match status" value="1"/>
</dbReference>
<dbReference type="InterPro" id="IPR000998">
    <property type="entry name" value="MAM_dom"/>
</dbReference>
<feature type="domain" description="MAM" evidence="2">
    <location>
        <begin position="1"/>
        <end position="154"/>
    </location>
</feature>
<protein>
    <submittedName>
        <fullName evidence="3">Meprin A subunit beta</fullName>
    </submittedName>
</protein>
<dbReference type="PROSITE" id="PS50060">
    <property type="entry name" value="MAM_2"/>
    <property type="match status" value="1"/>
</dbReference>
<dbReference type="Proteomes" id="UP000314294">
    <property type="component" value="Unassembled WGS sequence"/>
</dbReference>
<dbReference type="Pfam" id="PF00629">
    <property type="entry name" value="MAM"/>
    <property type="match status" value="1"/>
</dbReference>
<dbReference type="SMART" id="SM00137">
    <property type="entry name" value="MAM"/>
    <property type="match status" value="1"/>
</dbReference>
<evidence type="ECO:0000313" key="4">
    <source>
        <dbReference type="Proteomes" id="UP000314294"/>
    </source>
</evidence>
<dbReference type="SUPFAM" id="SSF49599">
    <property type="entry name" value="TRAF domain-like"/>
    <property type="match status" value="1"/>
</dbReference>
<dbReference type="AlphaFoldDB" id="A0A4Z2EGY1"/>
<dbReference type="PRINTS" id="PR00020">
    <property type="entry name" value="MAMDOMAIN"/>
</dbReference>
<dbReference type="EMBL" id="SRLO01007212">
    <property type="protein sequence ID" value="TNN28177.1"/>
    <property type="molecule type" value="Genomic_DNA"/>
</dbReference>
<sequence>MIRGPGEAKWERRSSASGGPQTDFSNMGQCEGNGNFMHFSTGSVKPGGSAFLESRWLYPKPGAQCLQFFLYNTGAADDVLNVWVREHDEVNPSGKLELFKSISGGVMGSWELHNIQLNVTRKARVVFEGVRGKDPSTGGFSLDDINLSSTKCPQHIWHIRNITGLLATTPVGEKLYSPRFLSPAGYSFQVNKMSSLHLMDLSTLKESKARPDCFVFVCVFYSVNQIKYNTILSYIIYKRERLKVYR</sequence>
<proteinExistence type="predicted"/>
<dbReference type="InterPro" id="IPR008974">
    <property type="entry name" value="TRAF-like"/>
</dbReference>
<gene>
    <name evidence="3" type="primary">MEP1B_2</name>
    <name evidence="3" type="ORF">EYF80_061675</name>
</gene>
<dbReference type="OrthoDB" id="291007at2759"/>
<dbReference type="CDD" id="cd06263">
    <property type="entry name" value="MAM"/>
    <property type="match status" value="1"/>
</dbReference>
<evidence type="ECO:0000256" key="1">
    <source>
        <dbReference type="SAM" id="MobiDB-lite"/>
    </source>
</evidence>
<feature type="compositionally biased region" description="Polar residues" evidence="1">
    <location>
        <begin position="15"/>
        <end position="27"/>
    </location>
</feature>
<feature type="compositionally biased region" description="Basic and acidic residues" evidence="1">
    <location>
        <begin position="1"/>
        <end position="14"/>
    </location>
</feature>
<accession>A0A4Z2EGY1</accession>
<dbReference type="GO" id="GO:0016020">
    <property type="term" value="C:membrane"/>
    <property type="evidence" value="ECO:0007669"/>
    <property type="project" value="InterPro"/>
</dbReference>
<reference evidence="3 4" key="1">
    <citation type="submission" date="2019-03" db="EMBL/GenBank/DDBJ databases">
        <title>First draft genome of Liparis tanakae, snailfish: a comprehensive survey of snailfish specific genes.</title>
        <authorList>
            <person name="Kim W."/>
            <person name="Song I."/>
            <person name="Jeong J.-H."/>
            <person name="Kim D."/>
            <person name="Kim S."/>
            <person name="Ryu S."/>
            <person name="Song J.Y."/>
            <person name="Lee S.K."/>
        </authorList>
    </citation>
    <scope>NUCLEOTIDE SEQUENCE [LARGE SCALE GENOMIC DNA]</scope>
    <source>
        <tissue evidence="3">Muscle</tissue>
    </source>
</reference>
<evidence type="ECO:0000259" key="2">
    <source>
        <dbReference type="PROSITE" id="PS50060"/>
    </source>
</evidence>
<dbReference type="Gene3D" id="2.60.210.10">
    <property type="entry name" value="Apoptosis, Tumor Necrosis Factor Receptor Associated Protein 2, Chain A"/>
    <property type="match status" value="1"/>
</dbReference>
<name>A0A4Z2EGY1_9TELE</name>
<dbReference type="SUPFAM" id="SSF49899">
    <property type="entry name" value="Concanavalin A-like lectins/glucanases"/>
    <property type="match status" value="1"/>
</dbReference>
<organism evidence="3 4">
    <name type="scientific">Liparis tanakae</name>
    <name type="common">Tanaka's snailfish</name>
    <dbReference type="NCBI Taxonomy" id="230148"/>
    <lineage>
        <taxon>Eukaryota</taxon>
        <taxon>Metazoa</taxon>
        <taxon>Chordata</taxon>
        <taxon>Craniata</taxon>
        <taxon>Vertebrata</taxon>
        <taxon>Euteleostomi</taxon>
        <taxon>Actinopterygii</taxon>
        <taxon>Neopterygii</taxon>
        <taxon>Teleostei</taxon>
        <taxon>Neoteleostei</taxon>
        <taxon>Acanthomorphata</taxon>
        <taxon>Eupercaria</taxon>
        <taxon>Perciformes</taxon>
        <taxon>Cottioidei</taxon>
        <taxon>Cottales</taxon>
        <taxon>Liparidae</taxon>
        <taxon>Liparis</taxon>
    </lineage>
</organism>
<keyword evidence="4" id="KW-1185">Reference proteome</keyword>
<dbReference type="InterPro" id="IPR013320">
    <property type="entry name" value="ConA-like_dom_sf"/>
</dbReference>
<feature type="region of interest" description="Disordered" evidence="1">
    <location>
        <begin position="1"/>
        <end position="27"/>
    </location>
</feature>
<dbReference type="Gene3D" id="2.60.120.200">
    <property type="match status" value="1"/>
</dbReference>
<dbReference type="InterPro" id="IPR051560">
    <property type="entry name" value="MAM_domain-containing"/>
</dbReference>
<comment type="caution">
    <text evidence="3">The sequence shown here is derived from an EMBL/GenBank/DDBJ whole genome shotgun (WGS) entry which is preliminary data.</text>
</comment>
<dbReference type="PANTHER" id="PTHR23282">
    <property type="entry name" value="APICAL ENDOSOMAL GLYCOPROTEIN PRECURSOR"/>
    <property type="match status" value="1"/>
</dbReference>
<dbReference type="PANTHER" id="PTHR23282:SF101">
    <property type="entry name" value="MAM DOMAIN-CONTAINING PROTEIN"/>
    <property type="match status" value="1"/>
</dbReference>
<evidence type="ECO:0000313" key="3">
    <source>
        <dbReference type="EMBL" id="TNN28177.1"/>
    </source>
</evidence>